<evidence type="ECO:0008006" key="2">
    <source>
        <dbReference type="Google" id="ProtNLM"/>
    </source>
</evidence>
<accession>A0A644YDG2</accession>
<name>A0A644YDG2_9ZZZZ</name>
<proteinExistence type="predicted"/>
<sequence>MKKLLAILLTVAVLLSVCACSKPAETTAATTEEATAAAPAEAAAPVEQGKVYNIYCWNDEFQARFEKYFVEAGLVPDGVTINWVITPNADNAYQNKLDEALLAQETAAADDKIDLFLIEADYALKYVNTDYTLDVYTDVGLTEDDTAAMYGYTKDVCTDANGSLKGLSWQACPAGLIYRRSIAKAVLGTDDPAEVQAKLDSWDKFNTVAADAKALGYLMVAGYDDDYRVFSNNATTTWVDENNKIQFDPNILAWIDQTKTFTDNGYNNKAILWSDEQWAGAKADGTVMCYFGPGWFFDFCLAPATLADSEAEAAVGNGSYGDWAIVKGPQGYYWGGTWLCAAAGSDNLELTKLIMKTMTCDKDTLVGIVNDFNDFTNNEAAMTEIANSDFSSAFLGGQNYISVLLDSAKSIKFLASPYDQGCNEKLQEAMRGYFNGTATYDEAMDNFYTLVLEKYPELSR</sequence>
<evidence type="ECO:0000313" key="1">
    <source>
        <dbReference type="EMBL" id="MPM26257.1"/>
    </source>
</evidence>
<protein>
    <recommendedName>
        <fullName evidence="2">ABC transporter substrate-binding protein YesO</fullName>
    </recommendedName>
</protein>
<dbReference type="EMBL" id="VSSQ01004690">
    <property type="protein sequence ID" value="MPM26257.1"/>
    <property type="molecule type" value="Genomic_DNA"/>
</dbReference>
<dbReference type="Gene3D" id="3.40.190.10">
    <property type="entry name" value="Periplasmic binding protein-like II"/>
    <property type="match status" value="2"/>
</dbReference>
<comment type="caution">
    <text evidence="1">The sequence shown here is derived from an EMBL/GenBank/DDBJ whole genome shotgun (WGS) entry which is preliminary data.</text>
</comment>
<dbReference type="PROSITE" id="PS51257">
    <property type="entry name" value="PROKAR_LIPOPROTEIN"/>
    <property type="match status" value="1"/>
</dbReference>
<dbReference type="AlphaFoldDB" id="A0A644YDG2"/>
<gene>
    <name evidence="1" type="ORF">SDC9_72758</name>
</gene>
<organism evidence="1">
    <name type="scientific">bioreactor metagenome</name>
    <dbReference type="NCBI Taxonomy" id="1076179"/>
    <lineage>
        <taxon>unclassified sequences</taxon>
        <taxon>metagenomes</taxon>
        <taxon>ecological metagenomes</taxon>
    </lineage>
</organism>
<reference evidence="1" key="1">
    <citation type="submission" date="2019-08" db="EMBL/GenBank/DDBJ databases">
        <authorList>
            <person name="Kucharzyk K."/>
            <person name="Murdoch R.W."/>
            <person name="Higgins S."/>
            <person name="Loffler F."/>
        </authorList>
    </citation>
    <scope>NUCLEOTIDE SEQUENCE</scope>
</reference>
<dbReference type="SUPFAM" id="SSF53850">
    <property type="entry name" value="Periplasmic binding protein-like II"/>
    <property type="match status" value="1"/>
</dbReference>